<dbReference type="PANTHER" id="PTHR33602:SF1">
    <property type="entry name" value="REGULATORY PROTEIN RECX FAMILY PROTEIN"/>
    <property type="match status" value="1"/>
</dbReference>
<evidence type="ECO:0000259" key="8">
    <source>
        <dbReference type="Pfam" id="PF21981"/>
    </source>
</evidence>
<evidence type="ECO:0000256" key="4">
    <source>
        <dbReference type="ARBA" id="ARBA00018111"/>
    </source>
</evidence>
<keyword evidence="5 6" id="KW-0963">Cytoplasm</keyword>
<comment type="function">
    <text evidence="1 6">Modulates RecA activity.</text>
</comment>
<evidence type="ECO:0000256" key="6">
    <source>
        <dbReference type="HAMAP-Rule" id="MF_01114"/>
    </source>
</evidence>
<dbReference type="Pfam" id="PF21981">
    <property type="entry name" value="RecX_HTH3"/>
    <property type="match status" value="2"/>
</dbReference>
<dbReference type="NCBIfam" id="NF010733">
    <property type="entry name" value="PRK14135.1"/>
    <property type="match status" value="1"/>
</dbReference>
<name>A0A1L8TLA6_9ENTE</name>
<proteinExistence type="inferred from homology"/>
<dbReference type="GO" id="GO:0005737">
    <property type="term" value="C:cytoplasm"/>
    <property type="evidence" value="ECO:0007669"/>
    <property type="project" value="UniProtKB-SubCell"/>
</dbReference>
<evidence type="ECO:0000256" key="1">
    <source>
        <dbReference type="ARBA" id="ARBA00003529"/>
    </source>
</evidence>
<dbReference type="EMBL" id="JXKQ01000008">
    <property type="protein sequence ID" value="OJG45076.1"/>
    <property type="molecule type" value="Genomic_DNA"/>
</dbReference>
<protein>
    <recommendedName>
        <fullName evidence="4 6">Regulatory protein RecX</fullName>
    </recommendedName>
</protein>
<dbReference type="InterPro" id="IPR053926">
    <property type="entry name" value="RecX_HTH_1st"/>
</dbReference>
<evidence type="ECO:0000256" key="3">
    <source>
        <dbReference type="ARBA" id="ARBA00009695"/>
    </source>
</evidence>
<keyword evidence="11" id="KW-1185">Reference proteome</keyword>
<dbReference type="Pfam" id="PF21982">
    <property type="entry name" value="RecX_HTH1"/>
    <property type="match status" value="1"/>
</dbReference>
<evidence type="ECO:0000259" key="7">
    <source>
        <dbReference type="Pfam" id="PF02631"/>
    </source>
</evidence>
<dbReference type="InterPro" id="IPR053924">
    <property type="entry name" value="RecX_HTH_2nd"/>
</dbReference>
<evidence type="ECO:0000256" key="2">
    <source>
        <dbReference type="ARBA" id="ARBA00004496"/>
    </source>
</evidence>
<feature type="domain" description="RecX second three-helical" evidence="7">
    <location>
        <begin position="106"/>
        <end position="147"/>
    </location>
</feature>
<feature type="domain" description="RecX third three-helical" evidence="8">
    <location>
        <begin position="153"/>
        <end position="200"/>
    </location>
</feature>
<dbReference type="Pfam" id="PF02631">
    <property type="entry name" value="RecX_HTH2"/>
    <property type="match status" value="1"/>
</dbReference>
<dbReference type="AlphaFoldDB" id="A0A1L8TLA6"/>
<accession>A0A1L8TLA6</accession>
<comment type="similarity">
    <text evidence="3 6">Belongs to the RecX family.</text>
</comment>
<dbReference type="PANTHER" id="PTHR33602">
    <property type="entry name" value="REGULATORY PROTEIN RECX FAMILY PROTEIN"/>
    <property type="match status" value="1"/>
</dbReference>
<reference evidence="10 11" key="1">
    <citation type="submission" date="2014-12" db="EMBL/GenBank/DDBJ databases">
        <title>Draft genome sequences of 29 type strains of Enterococci.</title>
        <authorList>
            <person name="Zhong Z."/>
            <person name="Sun Z."/>
            <person name="Liu W."/>
            <person name="Zhang W."/>
            <person name="Zhang H."/>
        </authorList>
    </citation>
    <scope>NUCLEOTIDE SEQUENCE [LARGE SCALE GENOMIC DNA]</scope>
    <source>
        <strain evidence="10 11">DSM 17122</strain>
    </source>
</reference>
<organism evidence="10 11">
    <name type="scientific">Enterococcus hermanniensis</name>
    <dbReference type="NCBI Taxonomy" id="249189"/>
    <lineage>
        <taxon>Bacteria</taxon>
        <taxon>Bacillati</taxon>
        <taxon>Bacillota</taxon>
        <taxon>Bacilli</taxon>
        <taxon>Lactobacillales</taxon>
        <taxon>Enterococcaceae</taxon>
        <taxon>Enterococcus</taxon>
    </lineage>
</organism>
<dbReference type="Proteomes" id="UP000182077">
    <property type="component" value="Unassembled WGS sequence"/>
</dbReference>
<dbReference type="RefSeq" id="WP_071858242.1">
    <property type="nucleotide sequence ID" value="NZ_JBHSHK010000005.1"/>
</dbReference>
<gene>
    <name evidence="6" type="primary">recX</name>
    <name evidence="10" type="ORF">RV04_GL002390</name>
</gene>
<dbReference type="STRING" id="249189.RV04_GL002390"/>
<evidence type="ECO:0000259" key="9">
    <source>
        <dbReference type="Pfam" id="PF21982"/>
    </source>
</evidence>
<comment type="subcellular location">
    <subcellularLocation>
        <location evidence="2 6">Cytoplasm</location>
    </subcellularLocation>
</comment>
<dbReference type="OrthoDB" id="5421057at2"/>
<sequence length="265" mass="31062">MLTVTKISQGRGPFYKVEFSNGEKLRLSEDTVVRHRLLKGQELEADLLAEIKQEGKEDLGFQLALNYLSYQLRTEQEIRIYLKDHEIEQADRQKIIVRLKELDLINDLVYGESYVRTQIRLGDKGPRVLQQKLKQKGLKEDVIQQALYLYETESQFEVALHTGQKALKKFHRKSPREAKQKVQQLLMTKGFSSDVSKSVLAEIDFSEIEEQETDALEIQGDKLWRKNQRFESAKRRQKVKQSLYQKGFQLDQIDAFIRGKEEQDE</sequence>
<dbReference type="HAMAP" id="MF_01114">
    <property type="entry name" value="RecX"/>
    <property type="match status" value="1"/>
</dbReference>
<dbReference type="InterPro" id="IPR036388">
    <property type="entry name" value="WH-like_DNA-bd_sf"/>
</dbReference>
<dbReference type="InterPro" id="IPR003783">
    <property type="entry name" value="Regulatory_RecX"/>
</dbReference>
<feature type="domain" description="RecX third three-helical" evidence="8">
    <location>
        <begin position="210"/>
        <end position="257"/>
    </location>
</feature>
<comment type="caution">
    <text evidence="10">The sequence shown here is derived from an EMBL/GenBank/DDBJ whole genome shotgun (WGS) entry which is preliminary data.</text>
</comment>
<dbReference type="InterPro" id="IPR053925">
    <property type="entry name" value="RecX_HTH_3rd"/>
</dbReference>
<evidence type="ECO:0000313" key="11">
    <source>
        <dbReference type="Proteomes" id="UP000182077"/>
    </source>
</evidence>
<evidence type="ECO:0000256" key="5">
    <source>
        <dbReference type="ARBA" id="ARBA00022490"/>
    </source>
</evidence>
<evidence type="ECO:0000313" key="10">
    <source>
        <dbReference type="EMBL" id="OJG45076.1"/>
    </source>
</evidence>
<dbReference type="Gene3D" id="1.10.10.10">
    <property type="entry name" value="Winged helix-like DNA-binding domain superfamily/Winged helix DNA-binding domain"/>
    <property type="match status" value="4"/>
</dbReference>
<dbReference type="GO" id="GO:0006282">
    <property type="term" value="P:regulation of DNA repair"/>
    <property type="evidence" value="ECO:0007669"/>
    <property type="project" value="UniProtKB-UniRule"/>
</dbReference>
<feature type="domain" description="RecX first three-helical" evidence="9">
    <location>
        <begin position="62"/>
        <end position="99"/>
    </location>
</feature>